<dbReference type="SUPFAM" id="SSF46689">
    <property type="entry name" value="Homeodomain-like"/>
    <property type="match status" value="1"/>
</dbReference>
<name>A0A931CBI3_9ACTN</name>
<keyword evidence="2 4" id="KW-0238">DNA-binding</keyword>
<evidence type="ECO:0000256" key="1">
    <source>
        <dbReference type="ARBA" id="ARBA00023015"/>
    </source>
</evidence>
<dbReference type="InterPro" id="IPR009057">
    <property type="entry name" value="Homeodomain-like_sf"/>
</dbReference>
<feature type="DNA-binding region" description="H-T-H motif" evidence="4">
    <location>
        <begin position="61"/>
        <end position="80"/>
    </location>
</feature>
<keyword evidence="3" id="KW-0804">Transcription</keyword>
<evidence type="ECO:0000256" key="3">
    <source>
        <dbReference type="ARBA" id="ARBA00023163"/>
    </source>
</evidence>
<dbReference type="InterPro" id="IPR050109">
    <property type="entry name" value="HTH-type_TetR-like_transc_reg"/>
</dbReference>
<reference evidence="6" key="1">
    <citation type="submission" date="2020-11" db="EMBL/GenBank/DDBJ databases">
        <title>Isolation and identification of active actinomycetes.</title>
        <authorList>
            <person name="Sun X."/>
        </authorList>
    </citation>
    <scope>NUCLEOTIDE SEQUENCE</scope>
    <source>
        <strain evidence="6">NEAU-A11</strain>
    </source>
</reference>
<evidence type="ECO:0000313" key="6">
    <source>
        <dbReference type="EMBL" id="MBG0564352.1"/>
    </source>
</evidence>
<evidence type="ECO:0000259" key="5">
    <source>
        <dbReference type="PROSITE" id="PS50977"/>
    </source>
</evidence>
<evidence type="ECO:0000256" key="4">
    <source>
        <dbReference type="PROSITE-ProRule" id="PRU00335"/>
    </source>
</evidence>
<dbReference type="EMBL" id="JADQTO010000011">
    <property type="protein sequence ID" value="MBG0564352.1"/>
    <property type="molecule type" value="Genomic_DNA"/>
</dbReference>
<dbReference type="GO" id="GO:0003700">
    <property type="term" value="F:DNA-binding transcription factor activity"/>
    <property type="evidence" value="ECO:0007669"/>
    <property type="project" value="TreeGrafter"/>
</dbReference>
<feature type="domain" description="HTH tetR-type" evidence="5">
    <location>
        <begin position="38"/>
        <end position="98"/>
    </location>
</feature>
<gene>
    <name evidence="6" type="ORF">I4J89_23155</name>
</gene>
<keyword evidence="7" id="KW-1185">Reference proteome</keyword>
<keyword evidence="1" id="KW-0805">Transcription regulation</keyword>
<dbReference type="Proteomes" id="UP000598146">
    <property type="component" value="Unassembled WGS sequence"/>
</dbReference>
<dbReference type="InterPro" id="IPR001647">
    <property type="entry name" value="HTH_TetR"/>
</dbReference>
<accession>A0A931CBI3</accession>
<dbReference type="PROSITE" id="PS50977">
    <property type="entry name" value="HTH_TETR_2"/>
    <property type="match status" value="1"/>
</dbReference>
<dbReference type="PANTHER" id="PTHR30055">
    <property type="entry name" value="HTH-TYPE TRANSCRIPTIONAL REGULATOR RUTR"/>
    <property type="match status" value="1"/>
</dbReference>
<organism evidence="6 7">
    <name type="scientific">Actinoplanes aureus</name>
    <dbReference type="NCBI Taxonomy" id="2792083"/>
    <lineage>
        <taxon>Bacteria</taxon>
        <taxon>Bacillati</taxon>
        <taxon>Actinomycetota</taxon>
        <taxon>Actinomycetes</taxon>
        <taxon>Micromonosporales</taxon>
        <taxon>Micromonosporaceae</taxon>
        <taxon>Actinoplanes</taxon>
    </lineage>
</organism>
<evidence type="ECO:0000256" key="2">
    <source>
        <dbReference type="ARBA" id="ARBA00023125"/>
    </source>
</evidence>
<dbReference type="Pfam" id="PF00440">
    <property type="entry name" value="TetR_N"/>
    <property type="match status" value="1"/>
</dbReference>
<dbReference type="PRINTS" id="PR00455">
    <property type="entry name" value="HTHTETR"/>
</dbReference>
<proteinExistence type="predicted"/>
<dbReference type="GO" id="GO:0000976">
    <property type="term" value="F:transcription cis-regulatory region binding"/>
    <property type="evidence" value="ECO:0007669"/>
    <property type="project" value="TreeGrafter"/>
</dbReference>
<protein>
    <submittedName>
        <fullName evidence="6">TetR/AcrR family transcriptional regulator</fullName>
    </submittedName>
</protein>
<dbReference type="AlphaFoldDB" id="A0A931CBI3"/>
<comment type="caution">
    <text evidence="6">The sequence shown here is derived from an EMBL/GenBank/DDBJ whole genome shotgun (WGS) entry which is preliminary data.</text>
</comment>
<dbReference type="Gene3D" id="1.10.357.10">
    <property type="entry name" value="Tetracycline Repressor, domain 2"/>
    <property type="match status" value="1"/>
</dbReference>
<sequence>MDEGQGRACICTSCNDAPNVATVKYVEPPTDRRAALKARHRRAILDAAHALISEGGAVRFSVDQLAERADVSRRTIFNHFASIDDVVTTACTEALGVVIENFLASFAKGSRASMFDDVAGALRATDVPGVVAFLWRALGGFHAGDPRPRQIFQATFSRTTDELARELAERHPEQDRLEAELLVSSLMHGTEVIVNHWLTATAAALDDESRALWWHLLDRLIERIRTGYQERSDHVG</sequence>
<evidence type="ECO:0000313" key="7">
    <source>
        <dbReference type="Proteomes" id="UP000598146"/>
    </source>
</evidence>
<dbReference type="PANTHER" id="PTHR30055:SF234">
    <property type="entry name" value="HTH-TYPE TRANSCRIPTIONAL REGULATOR BETI"/>
    <property type="match status" value="1"/>
</dbReference>